<dbReference type="Pfam" id="PF03167">
    <property type="entry name" value="UDG"/>
    <property type="match status" value="1"/>
</dbReference>
<dbReference type="GO" id="GO:0006281">
    <property type="term" value="P:DNA repair"/>
    <property type="evidence" value="ECO:0007669"/>
    <property type="project" value="UniProtKB-KW"/>
</dbReference>
<feature type="domain" description="Uracil-DNA glycosylase-like" evidence="10">
    <location>
        <begin position="310"/>
        <end position="469"/>
    </location>
</feature>
<dbReference type="Proteomes" id="UP000326554">
    <property type="component" value="Unassembled WGS sequence"/>
</dbReference>
<evidence type="ECO:0000256" key="5">
    <source>
        <dbReference type="ARBA" id="ARBA00022763"/>
    </source>
</evidence>
<dbReference type="AlphaFoldDB" id="A0A5J5GIS8"/>
<evidence type="ECO:0000259" key="10">
    <source>
        <dbReference type="SMART" id="SM00986"/>
    </source>
</evidence>
<protein>
    <recommendedName>
        <fullName evidence="2">Type-4 uracil-DNA glycosylase</fullName>
    </recommendedName>
</protein>
<evidence type="ECO:0000256" key="6">
    <source>
        <dbReference type="ARBA" id="ARBA00022801"/>
    </source>
</evidence>
<dbReference type="PANTHER" id="PTHR33693">
    <property type="entry name" value="TYPE-5 URACIL-DNA GLYCOSYLASE"/>
    <property type="match status" value="1"/>
</dbReference>
<reference evidence="11 12" key="1">
    <citation type="submission" date="2019-09" db="EMBL/GenBank/DDBJ databases">
        <authorList>
            <person name="Park J.-S."/>
            <person name="Choi H.-J."/>
        </authorList>
    </citation>
    <scope>NUCLEOTIDE SEQUENCE [LARGE SCALE GENOMIC DNA]</scope>
    <source>
        <strain evidence="11 12">176SS1-4</strain>
    </source>
</reference>
<dbReference type="GO" id="GO:0051539">
    <property type="term" value="F:4 iron, 4 sulfur cluster binding"/>
    <property type="evidence" value="ECO:0007669"/>
    <property type="project" value="UniProtKB-KW"/>
</dbReference>
<keyword evidence="8" id="KW-0411">Iron-sulfur</keyword>
<keyword evidence="7" id="KW-0408">Iron</keyword>
<keyword evidence="9" id="KW-0234">DNA repair</keyword>
<evidence type="ECO:0000256" key="8">
    <source>
        <dbReference type="ARBA" id="ARBA00023014"/>
    </source>
</evidence>
<name>A0A5J5GIS8_9RHOB</name>
<dbReference type="InterPro" id="IPR051536">
    <property type="entry name" value="UDG_Type-4/5"/>
</dbReference>
<proteinExistence type="inferred from homology"/>
<keyword evidence="3" id="KW-0004">4Fe-4S</keyword>
<dbReference type="InterPro" id="IPR023875">
    <property type="entry name" value="DNA_repair_put"/>
</dbReference>
<dbReference type="GO" id="GO:0097506">
    <property type="term" value="F:deaminated base DNA N-glycosylase activity"/>
    <property type="evidence" value="ECO:0007669"/>
    <property type="project" value="UniProtKB-ARBA"/>
</dbReference>
<dbReference type="InterPro" id="IPR005122">
    <property type="entry name" value="Uracil-DNA_glycosylase-like"/>
</dbReference>
<keyword evidence="5" id="KW-0227">DNA damage</keyword>
<dbReference type="Gene3D" id="3.40.470.10">
    <property type="entry name" value="Uracil-DNA glycosylase-like domain"/>
    <property type="match status" value="1"/>
</dbReference>
<keyword evidence="12" id="KW-1185">Reference proteome</keyword>
<dbReference type="InterPro" id="IPR005273">
    <property type="entry name" value="Ura-DNA_glyco_family4"/>
</dbReference>
<dbReference type="SUPFAM" id="SSF52141">
    <property type="entry name" value="Uracil-DNA glycosylase-like"/>
    <property type="match status" value="1"/>
</dbReference>
<evidence type="ECO:0000256" key="2">
    <source>
        <dbReference type="ARBA" id="ARBA00019403"/>
    </source>
</evidence>
<dbReference type="EMBL" id="VYQE01000003">
    <property type="protein sequence ID" value="KAA9008149.1"/>
    <property type="molecule type" value="Genomic_DNA"/>
</dbReference>
<dbReference type="GO" id="GO:0046872">
    <property type="term" value="F:metal ion binding"/>
    <property type="evidence" value="ECO:0007669"/>
    <property type="project" value="UniProtKB-KW"/>
</dbReference>
<organism evidence="11 12">
    <name type="scientific">Histidinibacterium aquaticum</name>
    <dbReference type="NCBI Taxonomy" id="2613962"/>
    <lineage>
        <taxon>Bacteria</taxon>
        <taxon>Pseudomonadati</taxon>
        <taxon>Pseudomonadota</taxon>
        <taxon>Alphaproteobacteria</taxon>
        <taxon>Rhodobacterales</taxon>
        <taxon>Paracoccaceae</taxon>
        <taxon>Histidinibacterium</taxon>
    </lineage>
</organism>
<keyword evidence="4" id="KW-0479">Metal-binding</keyword>
<evidence type="ECO:0000256" key="3">
    <source>
        <dbReference type="ARBA" id="ARBA00022485"/>
    </source>
</evidence>
<evidence type="ECO:0000256" key="9">
    <source>
        <dbReference type="ARBA" id="ARBA00023204"/>
    </source>
</evidence>
<comment type="similarity">
    <text evidence="1">Belongs to the uracil-DNA glycosylase (UDG) superfamily. Type 4 (UDGa) family.</text>
</comment>
<dbReference type="Pfam" id="PF13566">
    <property type="entry name" value="DUF4130"/>
    <property type="match status" value="1"/>
</dbReference>
<dbReference type="SMART" id="SM00987">
    <property type="entry name" value="UreE_C"/>
    <property type="match status" value="1"/>
</dbReference>
<dbReference type="NCBIfam" id="TIGR03915">
    <property type="entry name" value="SAM_7_link_chp"/>
    <property type="match status" value="1"/>
</dbReference>
<evidence type="ECO:0000256" key="4">
    <source>
        <dbReference type="ARBA" id="ARBA00022723"/>
    </source>
</evidence>
<evidence type="ECO:0000313" key="12">
    <source>
        <dbReference type="Proteomes" id="UP000326554"/>
    </source>
</evidence>
<dbReference type="CDD" id="cd10030">
    <property type="entry name" value="UDG-F4_TTUDGA_SPO1dp_like"/>
    <property type="match status" value="1"/>
</dbReference>
<dbReference type="SMART" id="SM00986">
    <property type="entry name" value="UDG"/>
    <property type="match status" value="1"/>
</dbReference>
<dbReference type="InterPro" id="IPR025404">
    <property type="entry name" value="DUF4130"/>
</dbReference>
<dbReference type="PANTHER" id="PTHR33693:SF9">
    <property type="entry name" value="TYPE-4 URACIL-DNA GLYCOSYLASE"/>
    <property type="match status" value="1"/>
</dbReference>
<dbReference type="NCBIfam" id="TIGR03914">
    <property type="entry name" value="UDG_fam_dom"/>
    <property type="match status" value="1"/>
</dbReference>
<sequence>MYQVTLPRIGTATAWRDAVRAALAAQVPPERIAWHHGTAADSLFEGAPLPPCDRPVKVSRAFVELADTVIWHADPERFSRLYILLRRLRTQPGLLSDRADPQVAKLRQMEKAVRRCQHKMKAFVRFRDLRPVGPDGGPAPRRSFAAWFEPTHYTLEPTAPFFARRFADMDWVIATPDATAVFENGTLSFREGAPRPDLPEDAAEELWGTYFRNIFNPARVKVRAMTSEMPRKYWKNMPETRHIPELLATAEARTREMAEAAPTLAPARAARVRDRLAAPRVEARMTWDDLATRAAEENRETPEGYGRLVLGEGPPDARLMVVGEQPGDVEDREGRPFVGPAGQLFDRCLAQAGIDRGETYVTNAVKRFKFTVKGKRRIHQSPDRADIEHARWWITREIELLKPALVLGLGGTAAETLTGTRAGILKRRGTVEDTRYGPVFLTVHPSFILRVREADRKVEEERRFVADLEAARTRLDQLAA</sequence>
<evidence type="ECO:0000256" key="1">
    <source>
        <dbReference type="ARBA" id="ARBA00006521"/>
    </source>
</evidence>
<gene>
    <name evidence="11" type="ORF">F3S47_11665</name>
</gene>
<accession>A0A5J5GIS8</accession>
<dbReference type="RefSeq" id="WP_150445432.1">
    <property type="nucleotide sequence ID" value="NZ_VYQE01000003.1"/>
</dbReference>
<keyword evidence="6" id="KW-0378">Hydrolase</keyword>
<evidence type="ECO:0000313" key="11">
    <source>
        <dbReference type="EMBL" id="KAA9008149.1"/>
    </source>
</evidence>
<dbReference type="InterPro" id="IPR036895">
    <property type="entry name" value="Uracil-DNA_glycosylase-like_sf"/>
</dbReference>
<comment type="caution">
    <text evidence="11">The sequence shown here is derived from an EMBL/GenBank/DDBJ whole genome shotgun (WGS) entry which is preliminary data.</text>
</comment>
<evidence type="ECO:0000256" key="7">
    <source>
        <dbReference type="ARBA" id="ARBA00023004"/>
    </source>
</evidence>